<gene>
    <name evidence="2" type="ORF">Pmgp_02136</name>
</gene>
<name>A0A4Y7RNZ0_9FIRM</name>
<dbReference type="EMBL" id="QFFZ01000022">
    <property type="protein sequence ID" value="TEB10685.1"/>
    <property type="molecule type" value="Genomic_DNA"/>
</dbReference>
<protein>
    <recommendedName>
        <fullName evidence="1">DUF1540 domain-containing protein</fullName>
    </recommendedName>
</protein>
<feature type="domain" description="DUF1540" evidence="1">
    <location>
        <begin position="4"/>
        <end position="45"/>
    </location>
</feature>
<comment type="caution">
    <text evidence="2">The sequence shown here is derived from an EMBL/GenBank/DDBJ whole genome shotgun (WGS) entry which is preliminary data.</text>
</comment>
<organism evidence="2 3">
    <name type="scientific">Pelotomaculum propionicicum</name>
    <dbReference type="NCBI Taxonomy" id="258475"/>
    <lineage>
        <taxon>Bacteria</taxon>
        <taxon>Bacillati</taxon>
        <taxon>Bacillota</taxon>
        <taxon>Clostridia</taxon>
        <taxon>Eubacteriales</taxon>
        <taxon>Desulfotomaculaceae</taxon>
        <taxon>Pelotomaculum</taxon>
    </lineage>
</organism>
<keyword evidence="3" id="KW-1185">Reference proteome</keyword>
<dbReference type="Pfam" id="PF07561">
    <property type="entry name" value="DUF1540"/>
    <property type="match status" value="1"/>
</dbReference>
<sequence>MAQIKCTVTECNYNKDVLCSAPMIEVTRNHIQSATKSEQTKCETFKKK</sequence>
<dbReference type="InterPro" id="IPR011437">
    <property type="entry name" value="DUF1540"/>
</dbReference>
<proteinExistence type="predicted"/>
<dbReference type="RefSeq" id="WP_134213974.1">
    <property type="nucleotide sequence ID" value="NZ_QFFZ01000022.1"/>
</dbReference>
<reference evidence="2 3" key="1">
    <citation type="journal article" date="2018" name="Environ. Microbiol.">
        <title>Novel energy conservation strategies and behaviour of Pelotomaculum schinkii driving syntrophic propionate catabolism.</title>
        <authorList>
            <person name="Hidalgo-Ahumada C.A.P."/>
            <person name="Nobu M.K."/>
            <person name="Narihiro T."/>
            <person name="Tamaki H."/>
            <person name="Liu W.T."/>
            <person name="Kamagata Y."/>
            <person name="Stams A.J.M."/>
            <person name="Imachi H."/>
            <person name="Sousa D.Z."/>
        </authorList>
    </citation>
    <scope>NUCLEOTIDE SEQUENCE [LARGE SCALE GENOMIC DNA]</scope>
    <source>
        <strain evidence="2 3">MGP</strain>
    </source>
</reference>
<accession>A0A4Y7RNZ0</accession>
<evidence type="ECO:0000313" key="2">
    <source>
        <dbReference type="EMBL" id="TEB10685.1"/>
    </source>
</evidence>
<evidence type="ECO:0000313" key="3">
    <source>
        <dbReference type="Proteomes" id="UP000297597"/>
    </source>
</evidence>
<dbReference type="Proteomes" id="UP000297597">
    <property type="component" value="Unassembled WGS sequence"/>
</dbReference>
<evidence type="ECO:0000259" key="1">
    <source>
        <dbReference type="Pfam" id="PF07561"/>
    </source>
</evidence>
<dbReference type="OrthoDB" id="1684758at2"/>
<dbReference type="AlphaFoldDB" id="A0A4Y7RNZ0"/>